<dbReference type="Pfam" id="PF00149">
    <property type="entry name" value="Metallophos"/>
    <property type="match status" value="1"/>
</dbReference>
<dbReference type="InterPro" id="IPR004617">
    <property type="entry name" value="ApaH"/>
</dbReference>
<dbReference type="KEGG" id="hhk:HH1059_00310"/>
<dbReference type="CDD" id="cd07422">
    <property type="entry name" value="MPP_ApaH"/>
    <property type="match status" value="1"/>
</dbReference>
<dbReference type="InterPro" id="IPR029052">
    <property type="entry name" value="Metallo-depent_PP-like"/>
</dbReference>
<dbReference type="NCBIfam" id="TIGR00668">
    <property type="entry name" value="apaH"/>
    <property type="match status" value="1"/>
</dbReference>
<organism evidence="10 11">
    <name type="scientific">Halorhodospira halochloris</name>
    <name type="common">Ectothiorhodospira halochloris</name>
    <dbReference type="NCBI Taxonomy" id="1052"/>
    <lineage>
        <taxon>Bacteria</taxon>
        <taxon>Pseudomonadati</taxon>
        <taxon>Pseudomonadota</taxon>
        <taxon>Gammaproteobacteria</taxon>
        <taxon>Chromatiales</taxon>
        <taxon>Ectothiorhodospiraceae</taxon>
        <taxon>Halorhodospira</taxon>
    </lineage>
</organism>
<evidence type="ECO:0000256" key="6">
    <source>
        <dbReference type="ARBA" id="ARBA00032248"/>
    </source>
</evidence>
<dbReference type="RefSeq" id="WP_096406894.1">
    <property type="nucleotide sequence ID" value="NZ_AP017372.2"/>
</dbReference>
<evidence type="ECO:0000256" key="8">
    <source>
        <dbReference type="ARBA" id="ARBA00049417"/>
    </source>
</evidence>
<evidence type="ECO:0000256" key="7">
    <source>
        <dbReference type="ARBA" id="ARBA00033210"/>
    </source>
</evidence>
<reference evidence="10" key="1">
    <citation type="submission" date="2016-02" db="EMBL/GenBank/DDBJ databases">
        <title>Halorhodospira halochloris DSM-1059 complete genome, version 2.</title>
        <authorList>
            <person name="Tsukatani Y."/>
        </authorList>
    </citation>
    <scope>NUCLEOTIDE SEQUENCE</scope>
    <source>
        <strain evidence="10">DSM 1059</strain>
    </source>
</reference>
<dbReference type="PIRSF" id="PIRSF000903">
    <property type="entry name" value="B5n-ttraPtase_sm"/>
    <property type="match status" value="1"/>
</dbReference>
<evidence type="ECO:0000256" key="3">
    <source>
        <dbReference type="ARBA" id="ARBA00012506"/>
    </source>
</evidence>
<dbReference type="EMBL" id="AP017372">
    <property type="protein sequence ID" value="BAU56700.1"/>
    <property type="molecule type" value="Genomic_DNA"/>
</dbReference>
<dbReference type="Gene3D" id="3.60.21.10">
    <property type="match status" value="1"/>
</dbReference>
<accession>A0A0X8X6U1</accession>
<evidence type="ECO:0000256" key="1">
    <source>
        <dbReference type="ARBA" id="ARBA00003413"/>
    </source>
</evidence>
<comment type="catalytic activity">
    <reaction evidence="8">
        <text>P(1),P(4)-bis(5'-adenosyl) tetraphosphate + H2O = 2 ADP + 2 H(+)</text>
        <dbReference type="Rhea" id="RHEA:24252"/>
        <dbReference type="ChEBI" id="CHEBI:15377"/>
        <dbReference type="ChEBI" id="CHEBI:15378"/>
        <dbReference type="ChEBI" id="CHEBI:58141"/>
        <dbReference type="ChEBI" id="CHEBI:456216"/>
        <dbReference type="EC" id="3.6.1.41"/>
    </reaction>
</comment>
<dbReference type="Proteomes" id="UP000218890">
    <property type="component" value="Chromosome"/>
</dbReference>
<dbReference type="OrthoDB" id="9807890at2"/>
<proteinExistence type="inferred from homology"/>
<dbReference type="AlphaFoldDB" id="A0A0X8X6U1"/>
<dbReference type="PANTHER" id="PTHR40942">
    <property type="match status" value="1"/>
</dbReference>
<comment type="function">
    <text evidence="1">Hydrolyzes diadenosine 5',5'''-P1,P4-tetraphosphate to yield ADP.</text>
</comment>
<evidence type="ECO:0000313" key="10">
    <source>
        <dbReference type="EMBL" id="BAU56700.1"/>
    </source>
</evidence>
<dbReference type="InterPro" id="IPR004843">
    <property type="entry name" value="Calcineurin-like_PHP"/>
</dbReference>
<dbReference type="NCBIfam" id="NF001204">
    <property type="entry name" value="PRK00166.1"/>
    <property type="match status" value="1"/>
</dbReference>
<evidence type="ECO:0000313" key="11">
    <source>
        <dbReference type="Proteomes" id="UP000218890"/>
    </source>
</evidence>
<keyword evidence="11" id="KW-1185">Reference proteome</keyword>
<evidence type="ECO:0000256" key="5">
    <source>
        <dbReference type="ARBA" id="ARBA00031248"/>
    </source>
</evidence>
<feature type="domain" description="Calcineurin-like phosphoesterase" evidence="9">
    <location>
        <begin position="4"/>
        <end position="146"/>
    </location>
</feature>
<comment type="similarity">
    <text evidence="2">Belongs to the Ap4A hydrolase family.</text>
</comment>
<protein>
    <recommendedName>
        <fullName evidence="3">bis(5'-nucleosyl)-tetraphosphatase (symmetrical)</fullName>
        <ecNumber evidence="3">3.6.1.41</ecNumber>
    </recommendedName>
    <alternativeName>
        <fullName evidence="6">Ap4A hydrolase</fullName>
    </alternativeName>
    <alternativeName>
        <fullName evidence="5">Diadenosine 5',5'''-P1,P4-tetraphosphate pyrophosphohydrolase</fullName>
    </alternativeName>
    <alternativeName>
        <fullName evidence="7">Diadenosine tetraphosphatase</fullName>
    </alternativeName>
</protein>
<dbReference type="GO" id="GO:0008803">
    <property type="term" value="F:bis(5'-nucleosyl)-tetraphosphatase (symmetrical) activity"/>
    <property type="evidence" value="ECO:0007669"/>
    <property type="project" value="UniProtKB-EC"/>
</dbReference>
<evidence type="ECO:0000259" key="9">
    <source>
        <dbReference type="Pfam" id="PF00149"/>
    </source>
</evidence>
<dbReference type="PANTHER" id="PTHR40942:SF4">
    <property type="entry name" value="CYTOCHROME C5"/>
    <property type="match status" value="1"/>
</dbReference>
<evidence type="ECO:0000256" key="2">
    <source>
        <dbReference type="ARBA" id="ARBA00005419"/>
    </source>
</evidence>
<dbReference type="SUPFAM" id="SSF56300">
    <property type="entry name" value="Metallo-dependent phosphatases"/>
    <property type="match status" value="1"/>
</dbReference>
<keyword evidence="4" id="KW-0378">Hydrolase</keyword>
<sequence>MATYAIGDIQGCREHLERLLESIRFDPAKDIIWFVGDLVNRGPDSLGVLRLVRNQLRERAICVIGNHDIHLMSVWSGHGRLKSSDTLRAILNADDADDLIDWLRHRPVMHLDEELGYAMTHAGVPPVWSVAEAQLRALELEEALRGGIAFEDLMDNIYGNLPTQWSDELTGYDRLRYITNAFTRMRFTDSSGRLLLRFKGSPNDAPKDHIPWFITRQRLRSRRDPIKLLTGHWSRLGLHNEAGLISIDTGCLWGASLTAVRLDDGSEQITRVDCSNLAG</sequence>
<gene>
    <name evidence="10" type="primary">apaH</name>
    <name evidence="10" type="ORF">HH1059_00310</name>
</gene>
<evidence type="ECO:0000256" key="4">
    <source>
        <dbReference type="ARBA" id="ARBA00022801"/>
    </source>
</evidence>
<name>A0A0X8X6U1_HALHR</name>
<dbReference type="EC" id="3.6.1.41" evidence="3"/>